<feature type="compositionally biased region" description="Basic and acidic residues" evidence="1">
    <location>
        <begin position="245"/>
        <end position="257"/>
    </location>
</feature>
<feature type="region of interest" description="Disordered" evidence="1">
    <location>
        <begin position="1"/>
        <end position="59"/>
    </location>
</feature>
<gene>
    <name evidence="2" type="ORF">PGLA1383_LOCUS48024</name>
</gene>
<proteinExistence type="predicted"/>
<feature type="region of interest" description="Disordered" evidence="1">
    <location>
        <begin position="393"/>
        <end position="427"/>
    </location>
</feature>
<organism evidence="2 3">
    <name type="scientific">Polarella glacialis</name>
    <name type="common">Dinoflagellate</name>
    <dbReference type="NCBI Taxonomy" id="89957"/>
    <lineage>
        <taxon>Eukaryota</taxon>
        <taxon>Sar</taxon>
        <taxon>Alveolata</taxon>
        <taxon>Dinophyceae</taxon>
        <taxon>Suessiales</taxon>
        <taxon>Suessiaceae</taxon>
        <taxon>Polarella</taxon>
    </lineage>
</organism>
<dbReference type="Proteomes" id="UP000654075">
    <property type="component" value="Unassembled WGS sequence"/>
</dbReference>
<evidence type="ECO:0000256" key="1">
    <source>
        <dbReference type="SAM" id="MobiDB-lite"/>
    </source>
</evidence>
<dbReference type="EMBL" id="CAJNNV010030285">
    <property type="protein sequence ID" value="CAE8632025.1"/>
    <property type="molecule type" value="Genomic_DNA"/>
</dbReference>
<feature type="compositionally biased region" description="Low complexity" evidence="1">
    <location>
        <begin position="232"/>
        <end position="244"/>
    </location>
</feature>
<protein>
    <submittedName>
        <fullName evidence="2">Uncharacterized protein</fullName>
    </submittedName>
</protein>
<dbReference type="AlphaFoldDB" id="A0A813H2U5"/>
<feature type="region of interest" description="Disordered" evidence="1">
    <location>
        <begin position="179"/>
        <end position="257"/>
    </location>
</feature>
<name>A0A813H2U5_POLGL</name>
<evidence type="ECO:0000313" key="3">
    <source>
        <dbReference type="Proteomes" id="UP000654075"/>
    </source>
</evidence>
<evidence type="ECO:0000313" key="2">
    <source>
        <dbReference type="EMBL" id="CAE8632025.1"/>
    </source>
</evidence>
<feature type="compositionally biased region" description="Basic and acidic residues" evidence="1">
    <location>
        <begin position="48"/>
        <end position="59"/>
    </location>
</feature>
<reference evidence="2" key="1">
    <citation type="submission" date="2021-02" db="EMBL/GenBank/DDBJ databases">
        <authorList>
            <person name="Dougan E. K."/>
            <person name="Rhodes N."/>
            <person name="Thang M."/>
            <person name="Chan C."/>
        </authorList>
    </citation>
    <scope>NUCLEOTIDE SEQUENCE</scope>
</reference>
<comment type="caution">
    <text evidence="2">The sequence shown here is derived from an EMBL/GenBank/DDBJ whole genome shotgun (WGS) entry which is preliminary data.</text>
</comment>
<sequence length="725" mass="77568">DQTVSAEDWRCPGTEEASVADWGSAEPASGTRDVSTADWGNEGASPVGEHKAGDDRDCSPKASLAGDVSAWLRELNLVEHAEVALNWCAEMGAASLEEVVESVEDLIEALSLKPLQAKRMSNKGAEALQAVRAASGSLPTPAAANNEEGKLDGGEGNSFHSDAAAEPIAQSFYAATSGGPEAAELAQTEDAAEEDYLKQRPTERATWVPTARMSQGALKRQQKDASGKQEASSKAAPDAAAKAAESQRADEEERKAQAALRLEEQLREEKERRLNEARAIIASALERSDSEAVMSAVKIAREAGLPPVELEQAEQSLNLTLRRRLQRRQAALCGLQAALEAAPKDESFGTSLRKALDEARAEGAVQHLSGGREAAEAAEAAMRDWELAEQQRGEARMALQRRAAADGGGGDGFQTPPAAARNGTGASTPVEQLAQRNPTLSLNVFIANMTQDAVDKMYPRCRFVIAHVCSMGADAVEFEVGVMETEGTNMLAQPKVPCKARLAAAALKHKTEPGLIAEAARLLGANLPRARASGSRCRVAVITMDAVFRPRPGRLKVAELAYEPVRTMGFHEDCTGYPDLGCPEGKESAEEATGDGNLPLVLVLLAVLLCILYVAMSQRGGAPRAPYSALEKIASMPPEQLGTVGDGSLNRLREFNLAAFARIRMSLPFDTLDTDMFENLCQMAVDMIVDSVNTAEVTYEDLVSDKAFQIRRIAEFMSKWTGEVL</sequence>
<keyword evidence="3" id="KW-1185">Reference proteome</keyword>
<accession>A0A813H2U5</accession>
<dbReference type="OrthoDB" id="440871at2759"/>
<feature type="region of interest" description="Disordered" evidence="1">
    <location>
        <begin position="134"/>
        <end position="161"/>
    </location>
</feature>
<feature type="non-terminal residue" evidence="2">
    <location>
        <position position="725"/>
    </location>
</feature>